<dbReference type="Gene3D" id="3.40.640.10">
    <property type="entry name" value="Type I PLP-dependent aspartate aminotransferase-like (Major domain)"/>
    <property type="match status" value="1"/>
</dbReference>
<dbReference type="EMBL" id="LXWF01000041">
    <property type="protein sequence ID" value="ORC16021.1"/>
    <property type="molecule type" value="Genomic_DNA"/>
</dbReference>
<dbReference type="InterPro" id="IPR004839">
    <property type="entry name" value="Aminotransferase_I/II_large"/>
</dbReference>
<evidence type="ECO:0000256" key="6">
    <source>
        <dbReference type="ARBA" id="ARBA00022898"/>
    </source>
</evidence>
<dbReference type="GO" id="GO:0030170">
    <property type="term" value="F:pyridoxal phosphate binding"/>
    <property type="evidence" value="ECO:0007669"/>
    <property type="project" value="InterPro"/>
</dbReference>
<evidence type="ECO:0000256" key="1">
    <source>
        <dbReference type="ARBA" id="ARBA00001933"/>
    </source>
</evidence>
<comment type="cofactor">
    <cofactor evidence="1">
        <name>pyridoxal 5'-phosphate</name>
        <dbReference type="ChEBI" id="CHEBI:597326"/>
    </cofactor>
</comment>
<dbReference type="InterPro" id="IPR015422">
    <property type="entry name" value="PyrdxlP-dep_Trfase_small"/>
</dbReference>
<protein>
    <recommendedName>
        <fullName evidence="7">Aminotransferase class I/classII large domain-containing protein</fullName>
    </recommendedName>
</protein>
<comment type="similarity">
    <text evidence="2">Belongs to the class-I pyridoxal-phosphate-dependent aminotransferase family.</text>
</comment>
<feature type="domain" description="Aminotransferase class I/classII large" evidence="7">
    <location>
        <begin position="46"/>
        <end position="417"/>
    </location>
</feature>
<accession>A0A1Y1RN34</accession>
<dbReference type="RefSeq" id="WP_083092510.1">
    <property type="nucleotide sequence ID" value="NZ_LXWF01000041.1"/>
</dbReference>
<evidence type="ECO:0000259" key="7">
    <source>
        <dbReference type="Pfam" id="PF00155"/>
    </source>
</evidence>
<dbReference type="CDD" id="cd00609">
    <property type="entry name" value="AAT_like"/>
    <property type="match status" value="1"/>
</dbReference>
<dbReference type="FunFam" id="3.40.640.10:FF:000053">
    <property type="entry name" value="Aminotransferase, class I"/>
    <property type="match status" value="1"/>
</dbReference>
<dbReference type="PANTHER" id="PTHR42790:SF19">
    <property type="entry name" value="KYNURENINE_ALPHA-AMINOADIPATE AMINOTRANSFERASE, MITOCHONDRIAL"/>
    <property type="match status" value="1"/>
</dbReference>
<dbReference type="Proteomes" id="UP000192359">
    <property type="component" value="Unassembled WGS sequence"/>
</dbReference>
<evidence type="ECO:0000256" key="3">
    <source>
        <dbReference type="ARBA" id="ARBA00011738"/>
    </source>
</evidence>
<dbReference type="InterPro" id="IPR050859">
    <property type="entry name" value="Class-I_PLP-dep_aminotransf"/>
</dbReference>
<reference evidence="8 9" key="1">
    <citation type="submission" date="2016-05" db="EMBL/GenBank/DDBJ databases">
        <title>Draft genome sequence of a porcine commensal Rothia nasimurium.</title>
        <authorList>
            <person name="Gaiser R.A."/>
            <person name="Van Baarlen P."/>
            <person name="Wells J.M."/>
        </authorList>
    </citation>
    <scope>NUCLEOTIDE SEQUENCE [LARGE SCALE GENOMIC DNA]</scope>
    <source>
        <strain evidence="8 9">PT-32</strain>
    </source>
</reference>
<dbReference type="InterPro" id="IPR015424">
    <property type="entry name" value="PyrdxlP-dep_Trfase"/>
</dbReference>
<gene>
    <name evidence="8" type="ORF">A7979_05250</name>
</gene>
<proteinExistence type="inferred from homology"/>
<dbReference type="Pfam" id="PF00155">
    <property type="entry name" value="Aminotran_1_2"/>
    <property type="match status" value="1"/>
</dbReference>
<dbReference type="GO" id="GO:0008483">
    <property type="term" value="F:transaminase activity"/>
    <property type="evidence" value="ECO:0007669"/>
    <property type="project" value="UniProtKB-KW"/>
</dbReference>
<dbReference type="AlphaFoldDB" id="A0A1Y1RN34"/>
<evidence type="ECO:0000256" key="2">
    <source>
        <dbReference type="ARBA" id="ARBA00007441"/>
    </source>
</evidence>
<organism evidence="8 9">
    <name type="scientific">Rothia nasimurium</name>
    <dbReference type="NCBI Taxonomy" id="85336"/>
    <lineage>
        <taxon>Bacteria</taxon>
        <taxon>Bacillati</taxon>
        <taxon>Actinomycetota</taxon>
        <taxon>Actinomycetes</taxon>
        <taxon>Micrococcales</taxon>
        <taxon>Micrococcaceae</taxon>
        <taxon>Rothia</taxon>
    </lineage>
</organism>
<name>A0A1Y1RN34_9MICC</name>
<keyword evidence="9" id="KW-1185">Reference proteome</keyword>
<dbReference type="SUPFAM" id="SSF53383">
    <property type="entry name" value="PLP-dependent transferases"/>
    <property type="match status" value="1"/>
</dbReference>
<evidence type="ECO:0000256" key="5">
    <source>
        <dbReference type="ARBA" id="ARBA00022679"/>
    </source>
</evidence>
<keyword evidence="5" id="KW-0808">Transferase</keyword>
<comment type="caution">
    <text evidence="8">The sequence shown here is derived from an EMBL/GenBank/DDBJ whole genome shotgun (WGS) entry which is preliminary data.</text>
</comment>
<evidence type="ECO:0000256" key="4">
    <source>
        <dbReference type="ARBA" id="ARBA00022576"/>
    </source>
</evidence>
<dbReference type="PANTHER" id="PTHR42790">
    <property type="entry name" value="AMINOTRANSFERASE"/>
    <property type="match status" value="1"/>
</dbReference>
<keyword evidence="6" id="KW-0663">Pyridoxal phosphate</keyword>
<keyword evidence="4" id="KW-0032">Aminotransferase</keyword>
<dbReference type="GO" id="GO:1901605">
    <property type="term" value="P:alpha-amino acid metabolic process"/>
    <property type="evidence" value="ECO:0007669"/>
    <property type="project" value="TreeGrafter"/>
</dbReference>
<sequence length="428" mass="45800">MSKIAALLAEANPAEARIMRHFADRAAGFRPSAVRDVFEVAMRPGIISLAGGNPDLDLLPLDTLGAMSARIIEEEGLEVLQYGSGAGLEALAELVCDFMESEGARPAVDDIQMTAGSQMGLDLATKLFVNPGDVILAEGPTYTGALGVFEGYQADVRQVPLDADGLDPAAVARAIEAIRAEGKQVKFLYTIPNFQNPTGISLSDERRAGLVRVCREADVLIVEDNPYGQLSFSGERRRSLYSLDPENVLYLGSFSKVFSPGVRVGWMVAPFRVRKFLQIAGEAVTICPSVLSQRLVLGFMSEGLWESHTRATAALYEARCKAVLDACQKYMPEGTTWTVPEGGFFTWLTLPAGGKYEDATDALAPAIEAGVVFIPGSAFYEPVVGSDGVSRNPGANQLRIAFSAIDPDALTEGVKRLAEVIGSKRASS</sequence>
<evidence type="ECO:0000313" key="8">
    <source>
        <dbReference type="EMBL" id="ORC16021.1"/>
    </source>
</evidence>
<dbReference type="InterPro" id="IPR015421">
    <property type="entry name" value="PyrdxlP-dep_Trfase_major"/>
</dbReference>
<comment type="subunit">
    <text evidence="3">Homodimer.</text>
</comment>
<dbReference type="Gene3D" id="3.90.1150.10">
    <property type="entry name" value="Aspartate Aminotransferase, domain 1"/>
    <property type="match status" value="1"/>
</dbReference>
<evidence type="ECO:0000313" key="9">
    <source>
        <dbReference type="Proteomes" id="UP000192359"/>
    </source>
</evidence>